<dbReference type="InterPro" id="IPR054213">
    <property type="entry name" value="DUF6920"/>
</dbReference>
<keyword evidence="1" id="KW-1133">Transmembrane helix</keyword>
<dbReference type="RefSeq" id="WP_347925605.1">
    <property type="nucleotide sequence ID" value="NZ_CP157199.1"/>
</dbReference>
<organism evidence="2">
    <name type="scientific">Pontimicrobium sp. SW4</name>
    <dbReference type="NCBI Taxonomy" id="3153519"/>
    <lineage>
        <taxon>Bacteria</taxon>
        <taxon>Pseudomonadati</taxon>
        <taxon>Bacteroidota</taxon>
        <taxon>Flavobacteriia</taxon>
        <taxon>Flavobacteriales</taxon>
        <taxon>Flavobacteriaceae</taxon>
        <taxon>Pontimicrobium</taxon>
    </lineage>
</organism>
<feature type="transmembrane region" description="Helical" evidence="1">
    <location>
        <begin position="65"/>
        <end position="84"/>
    </location>
</feature>
<dbReference type="AlphaFoldDB" id="A0AAU7BWA1"/>
<proteinExistence type="predicted"/>
<accession>A0AAU7BWA1</accession>
<dbReference type="EMBL" id="CP157199">
    <property type="protein sequence ID" value="XBG62408.1"/>
    <property type="molecule type" value="Genomic_DNA"/>
</dbReference>
<evidence type="ECO:0000256" key="1">
    <source>
        <dbReference type="SAM" id="Phobius"/>
    </source>
</evidence>
<gene>
    <name evidence="2" type="ORF">ABGB03_05760</name>
</gene>
<name>A0AAU7BWA1_9FLAO</name>
<keyword evidence="1" id="KW-0812">Transmembrane</keyword>
<keyword evidence="1" id="KW-0472">Membrane</keyword>
<sequence length="365" mass="41494">MKIIFALIVIIHALIHLLGFVKAFQLAEITQLTQNISKPIGMLWLFATIAFLISITLVLLKKDWWFFVALIAVIISQTLIIIYWKDAKFGTIANAIILLVSISAYGNYRFNKMVQTESKQILQNIKVENLPIVSKSAINHLPEIVQKWMLNSGVIGKEQMVSVHLKQVGEMRIKPDGNWMPFTATQDFNVKNPAFVWATKVKVMPIISMVGRDKLYNGEGEMLIKLASLIPVVNEGENDKINQGAMIRFLAEICWFPSAVINDNITWESINDTSAKATLTINDKSVLGLFTFSDEGNLMSFEAQRYYGGKNDSKLEKWYVEMLSYKTFNGITIPNKSSVTWKLNEGDFNWLQLEITNLKFNHSLF</sequence>
<reference evidence="2" key="1">
    <citation type="submission" date="2024-05" db="EMBL/GenBank/DDBJ databases">
        <title>Pontimicrobium maritimus sp. nov., isolated form sea water.</title>
        <authorList>
            <person name="Muhammad N."/>
            <person name="Vuong T.Q."/>
            <person name="Han H.L."/>
            <person name="Kim S.-G."/>
        </authorList>
    </citation>
    <scope>NUCLEOTIDE SEQUENCE</scope>
    <source>
        <strain evidence="2">SW4</strain>
    </source>
</reference>
<feature type="transmembrane region" description="Helical" evidence="1">
    <location>
        <begin position="90"/>
        <end position="108"/>
    </location>
</feature>
<protein>
    <submittedName>
        <fullName evidence="2">DUF6544 family protein</fullName>
    </submittedName>
</protein>
<feature type="transmembrane region" description="Helical" evidence="1">
    <location>
        <begin position="39"/>
        <end position="60"/>
    </location>
</feature>
<dbReference type="Pfam" id="PF21900">
    <property type="entry name" value="DUF6920"/>
    <property type="match status" value="1"/>
</dbReference>
<evidence type="ECO:0000313" key="2">
    <source>
        <dbReference type="EMBL" id="XBG62408.1"/>
    </source>
</evidence>